<comment type="caution">
    <text evidence="2">The sequence shown here is derived from an EMBL/GenBank/DDBJ whole genome shotgun (WGS) entry which is preliminary data.</text>
</comment>
<sequence length="261" mass="29347">MTTTRKRPWTRHELLIAFGLYCQIPFGKLHKENAEVKRFAALLRRTPSALAMKLTNIASLDPAITATGRKGLPGASAADRSMWQEMQSDWSRFAAESEAAITAVMRDAEPDASAVDHEQEEPDYRGRDAAVQTTARVGQGFFRKAVLSAYNYRCCITGLAVRELLIASHIVPWRHDESNRLNPRNGLALSALHDRAFDLGLITLDENMSVQVCCKEANAGDAFYVDALLRYEGRQITLPEKFPPEERFLAYHRSHVFLHSM</sequence>
<dbReference type="Proteomes" id="UP000189462">
    <property type="component" value="Unassembled WGS sequence"/>
</dbReference>
<evidence type="ECO:0000313" key="2">
    <source>
        <dbReference type="EMBL" id="OOG27864.1"/>
    </source>
</evidence>
<dbReference type="EMBL" id="MVBK01000014">
    <property type="protein sequence ID" value="OOG27864.1"/>
    <property type="molecule type" value="Genomic_DNA"/>
</dbReference>
<keyword evidence="2" id="KW-0540">Nuclease</keyword>
<feature type="domain" description="HNH nuclease" evidence="1">
    <location>
        <begin position="154"/>
        <end position="205"/>
    </location>
</feature>
<dbReference type="AlphaFoldDB" id="A0A1V3NS70"/>
<keyword evidence="3" id="KW-1185">Reference proteome</keyword>
<dbReference type="Pfam" id="PF13391">
    <property type="entry name" value="HNH_2"/>
    <property type="match status" value="1"/>
</dbReference>
<keyword evidence="2" id="KW-0255">Endonuclease</keyword>
<protein>
    <submittedName>
        <fullName evidence="2">Restriction endonuclease</fullName>
    </submittedName>
</protein>
<name>A0A1V3NS70_9GAMM</name>
<dbReference type="InterPro" id="IPR003615">
    <property type="entry name" value="HNH_nuc"/>
</dbReference>
<organism evidence="2 3">
    <name type="scientific">Thioalkalivibrio denitrificans</name>
    <dbReference type="NCBI Taxonomy" id="108003"/>
    <lineage>
        <taxon>Bacteria</taxon>
        <taxon>Pseudomonadati</taxon>
        <taxon>Pseudomonadota</taxon>
        <taxon>Gammaproteobacteria</taxon>
        <taxon>Chromatiales</taxon>
        <taxon>Ectothiorhodospiraceae</taxon>
        <taxon>Thioalkalivibrio</taxon>
    </lineage>
</organism>
<evidence type="ECO:0000259" key="1">
    <source>
        <dbReference type="Pfam" id="PF13391"/>
    </source>
</evidence>
<gene>
    <name evidence="2" type="ORF">B1C78_02520</name>
</gene>
<keyword evidence="2" id="KW-0378">Hydrolase</keyword>
<evidence type="ECO:0000313" key="3">
    <source>
        <dbReference type="Proteomes" id="UP000189462"/>
    </source>
</evidence>
<dbReference type="OrthoDB" id="529575at2"/>
<dbReference type="STRING" id="108003.B1C78_02520"/>
<accession>A0A1V3NS70</accession>
<dbReference type="RefSeq" id="WP_077277559.1">
    <property type="nucleotide sequence ID" value="NZ_MVBK01000014.1"/>
</dbReference>
<dbReference type="GO" id="GO:0004519">
    <property type="term" value="F:endonuclease activity"/>
    <property type="evidence" value="ECO:0007669"/>
    <property type="project" value="UniProtKB-KW"/>
</dbReference>
<proteinExistence type="predicted"/>
<reference evidence="2 3" key="1">
    <citation type="submission" date="2017-02" db="EMBL/GenBank/DDBJ databases">
        <title>Genomic diversity within the haloalkaliphilic genus Thioalkalivibrio.</title>
        <authorList>
            <person name="Ahn A.-C."/>
            <person name="Meier-Kolthoff J."/>
            <person name="Overmars L."/>
            <person name="Richter M."/>
            <person name="Woyke T."/>
            <person name="Sorokin D.Y."/>
            <person name="Muyzer G."/>
        </authorList>
    </citation>
    <scope>NUCLEOTIDE SEQUENCE [LARGE SCALE GENOMIC DNA]</scope>
    <source>
        <strain evidence="2 3">ALJD</strain>
    </source>
</reference>